<reference evidence="2" key="1">
    <citation type="submission" date="2011-02" db="EMBL/GenBank/DDBJ databases">
        <title>Complete sequence of Methanobacterium sp. AL-21.</title>
        <authorList>
            <consortium name="US DOE Joint Genome Institute"/>
            <person name="Lucas S."/>
            <person name="Copeland A."/>
            <person name="Lapidus A."/>
            <person name="Cheng J.-F."/>
            <person name="Goodwin L."/>
            <person name="Pitluck S."/>
            <person name="Chertkov O."/>
            <person name="Detter J.C."/>
            <person name="Han C."/>
            <person name="Tapia R."/>
            <person name="Land M."/>
            <person name="Hauser L."/>
            <person name="Kyrpides N."/>
            <person name="Ivanova N."/>
            <person name="Mikhailova N."/>
            <person name="Pagani I."/>
            <person name="Cadillo-Quiroz H."/>
            <person name="Imachi H."/>
            <person name="Zinder S."/>
            <person name="Liu W."/>
            <person name="Woyke T."/>
        </authorList>
    </citation>
    <scope>NUCLEOTIDE SEQUENCE [LARGE SCALE GENOMIC DNA]</scope>
    <source>
        <strain evidence="2">AL-21</strain>
    </source>
</reference>
<organism evidence="1 2">
    <name type="scientific">Methanobacterium lacus (strain AL-21)</name>
    <dbReference type="NCBI Taxonomy" id="877455"/>
    <lineage>
        <taxon>Archaea</taxon>
        <taxon>Methanobacteriati</taxon>
        <taxon>Methanobacteriota</taxon>
        <taxon>Methanomada group</taxon>
        <taxon>Methanobacteria</taxon>
        <taxon>Methanobacteriales</taxon>
        <taxon>Methanobacteriaceae</taxon>
        <taxon>Methanobacterium</taxon>
    </lineage>
</organism>
<evidence type="ECO:0000313" key="2">
    <source>
        <dbReference type="Proteomes" id="UP000007490"/>
    </source>
</evidence>
<dbReference type="Proteomes" id="UP000007490">
    <property type="component" value="Chromosome"/>
</dbReference>
<proteinExistence type="predicted"/>
<keyword evidence="2" id="KW-1185">Reference proteome</keyword>
<gene>
    <name evidence="1" type="ordered locus">Metbo_1323</name>
</gene>
<dbReference type="EMBL" id="CP002551">
    <property type="protein sequence ID" value="ADZ09565.1"/>
    <property type="molecule type" value="Genomic_DNA"/>
</dbReference>
<evidence type="ECO:0000313" key="1">
    <source>
        <dbReference type="EMBL" id="ADZ09565.1"/>
    </source>
</evidence>
<reference evidence="1 2" key="2">
    <citation type="journal article" date="2014" name="Int. J. Syst. Evol. Microbiol.">
        <title>Methanobacterium paludis sp. nov. and a novel strain of Methanobacterium lacus isolated from northern peatlands.</title>
        <authorList>
            <person name="Cadillo-Quiroz H."/>
            <person name="Brauer S.L."/>
            <person name="Goodson N."/>
            <person name="Yavitt J.B."/>
            <person name="Zinder S.H."/>
        </authorList>
    </citation>
    <scope>NUCLEOTIDE SEQUENCE [LARGE SCALE GENOMIC DNA]</scope>
    <source>
        <strain evidence="1 2">AL-21</strain>
    </source>
</reference>
<sequence>MVNKNLNLEHTELVKDVPFEARVFLYFSIENKFGEDLTRLHENLKVWNFEHSDAKAYYSKAVERDNKTYFAVTIEFDYPTYLDEKVVNGLIEETKQNFTDFFHQKIEGIQ</sequence>
<dbReference type="HOGENOM" id="CLU_2165283_0_0_2"/>
<dbReference type="KEGG" id="mel:Metbo_1323"/>
<protein>
    <submittedName>
        <fullName evidence="1">Uncharacterized protein</fullName>
    </submittedName>
</protein>
<accession>F0T7J7</accession>
<name>F0T7J7_METLA</name>
<dbReference type="AlphaFoldDB" id="F0T7J7"/>